<name>A0A392SVX5_9FABA</name>
<sequence length="79" mass="9150">MLMVQLLGSSPLDAERRVKETRGAHTRFTYLKELFKSHLESVAEYTEEGNQEEAEKHQHFEDLEMVNNCYAWGPAALTH</sequence>
<reference evidence="1 2" key="1">
    <citation type="journal article" date="2018" name="Front. Plant Sci.">
        <title>Red Clover (Trifolium pratense) and Zigzag Clover (T. medium) - A Picture of Genomic Similarities and Differences.</title>
        <authorList>
            <person name="Dluhosova J."/>
            <person name="Istvanek J."/>
            <person name="Nedelnik J."/>
            <person name="Repkova J."/>
        </authorList>
    </citation>
    <scope>NUCLEOTIDE SEQUENCE [LARGE SCALE GENOMIC DNA]</scope>
    <source>
        <strain evidence="2">cv. 10/8</strain>
        <tissue evidence="1">Leaf</tissue>
    </source>
</reference>
<evidence type="ECO:0000313" key="1">
    <source>
        <dbReference type="EMBL" id="MCI52384.1"/>
    </source>
</evidence>
<comment type="caution">
    <text evidence="1">The sequence shown here is derived from an EMBL/GenBank/DDBJ whole genome shotgun (WGS) entry which is preliminary data.</text>
</comment>
<accession>A0A392SVX5</accession>
<dbReference type="EMBL" id="LXQA010446474">
    <property type="protein sequence ID" value="MCI52384.1"/>
    <property type="molecule type" value="Genomic_DNA"/>
</dbReference>
<dbReference type="AlphaFoldDB" id="A0A392SVX5"/>
<dbReference type="Proteomes" id="UP000265520">
    <property type="component" value="Unassembled WGS sequence"/>
</dbReference>
<organism evidence="1 2">
    <name type="scientific">Trifolium medium</name>
    <dbReference type="NCBI Taxonomy" id="97028"/>
    <lineage>
        <taxon>Eukaryota</taxon>
        <taxon>Viridiplantae</taxon>
        <taxon>Streptophyta</taxon>
        <taxon>Embryophyta</taxon>
        <taxon>Tracheophyta</taxon>
        <taxon>Spermatophyta</taxon>
        <taxon>Magnoliopsida</taxon>
        <taxon>eudicotyledons</taxon>
        <taxon>Gunneridae</taxon>
        <taxon>Pentapetalae</taxon>
        <taxon>rosids</taxon>
        <taxon>fabids</taxon>
        <taxon>Fabales</taxon>
        <taxon>Fabaceae</taxon>
        <taxon>Papilionoideae</taxon>
        <taxon>50 kb inversion clade</taxon>
        <taxon>NPAAA clade</taxon>
        <taxon>Hologalegina</taxon>
        <taxon>IRL clade</taxon>
        <taxon>Trifolieae</taxon>
        <taxon>Trifolium</taxon>
    </lineage>
</organism>
<feature type="non-terminal residue" evidence="1">
    <location>
        <position position="79"/>
    </location>
</feature>
<evidence type="ECO:0000313" key="2">
    <source>
        <dbReference type="Proteomes" id="UP000265520"/>
    </source>
</evidence>
<proteinExistence type="predicted"/>
<protein>
    <submittedName>
        <fullName evidence="1">Uncharacterized protein</fullName>
    </submittedName>
</protein>
<keyword evidence="2" id="KW-1185">Reference proteome</keyword>